<name>A0A9N9BTX6_9GLOM</name>
<evidence type="ECO:0000259" key="3">
    <source>
        <dbReference type="PROSITE" id="PS50011"/>
    </source>
</evidence>
<feature type="binding site" evidence="2">
    <location>
        <position position="278"/>
    </location>
    <ligand>
        <name>ATP</name>
        <dbReference type="ChEBI" id="CHEBI:30616"/>
    </ligand>
</feature>
<dbReference type="PROSITE" id="PS50011">
    <property type="entry name" value="PROTEIN_KINASE_DOM"/>
    <property type="match status" value="1"/>
</dbReference>
<dbReference type="InterPro" id="IPR000719">
    <property type="entry name" value="Prot_kinase_dom"/>
</dbReference>
<dbReference type="AlphaFoldDB" id="A0A9N9BTX6"/>
<dbReference type="SUPFAM" id="SSF56112">
    <property type="entry name" value="Protein kinase-like (PK-like)"/>
    <property type="match status" value="2"/>
</dbReference>
<feature type="domain" description="Protein kinase" evidence="3">
    <location>
        <begin position="247"/>
        <end position="374"/>
    </location>
</feature>
<dbReference type="InterPro" id="IPR050122">
    <property type="entry name" value="RTK"/>
</dbReference>
<dbReference type="SMART" id="SM00219">
    <property type="entry name" value="TyrKc"/>
    <property type="match status" value="1"/>
</dbReference>
<keyword evidence="2" id="KW-0067">ATP-binding</keyword>
<dbReference type="PANTHER" id="PTHR24416:SF611">
    <property type="entry name" value="TYROSINE-PROTEIN KINASE TRANSMEMBRANE RECEPTOR ROR"/>
    <property type="match status" value="1"/>
</dbReference>
<dbReference type="EMBL" id="CAJVPK010001196">
    <property type="protein sequence ID" value="CAG8575861.1"/>
    <property type="molecule type" value="Genomic_DNA"/>
</dbReference>
<dbReference type="Pfam" id="PF07714">
    <property type="entry name" value="PK_Tyr_Ser-Thr"/>
    <property type="match status" value="2"/>
</dbReference>
<keyword evidence="2" id="KW-0547">Nucleotide-binding</keyword>
<organism evidence="4 5">
    <name type="scientific">Diversispora eburnea</name>
    <dbReference type="NCBI Taxonomy" id="1213867"/>
    <lineage>
        <taxon>Eukaryota</taxon>
        <taxon>Fungi</taxon>
        <taxon>Fungi incertae sedis</taxon>
        <taxon>Mucoromycota</taxon>
        <taxon>Glomeromycotina</taxon>
        <taxon>Glomeromycetes</taxon>
        <taxon>Diversisporales</taxon>
        <taxon>Diversisporaceae</taxon>
        <taxon>Diversispora</taxon>
    </lineage>
</organism>
<dbReference type="GO" id="GO:0005524">
    <property type="term" value="F:ATP binding"/>
    <property type="evidence" value="ECO:0007669"/>
    <property type="project" value="UniProtKB-UniRule"/>
</dbReference>
<proteinExistence type="predicted"/>
<comment type="caution">
    <text evidence="4">The sequence shown here is derived from an EMBL/GenBank/DDBJ whole genome shotgun (WGS) entry which is preliminary data.</text>
</comment>
<accession>A0A9N9BTX6</accession>
<comment type="subcellular location">
    <subcellularLocation>
        <location evidence="1">Membrane</location>
        <topology evidence="1">Single-pass membrane protein</topology>
    </subcellularLocation>
</comment>
<evidence type="ECO:0000256" key="2">
    <source>
        <dbReference type="PROSITE-ProRule" id="PRU10141"/>
    </source>
</evidence>
<dbReference type="GO" id="GO:0005886">
    <property type="term" value="C:plasma membrane"/>
    <property type="evidence" value="ECO:0007669"/>
    <property type="project" value="TreeGrafter"/>
</dbReference>
<reference evidence="4" key="1">
    <citation type="submission" date="2021-06" db="EMBL/GenBank/DDBJ databases">
        <authorList>
            <person name="Kallberg Y."/>
            <person name="Tangrot J."/>
            <person name="Rosling A."/>
        </authorList>
    </citation>
    <scope>NUCLEOTIDE SEQUENCE</scope>
    <source>
        <strain evidence="4">AZ414A</strain>
    </source>
</reference>
<dbReference type="PROSITE" id="PS00107">
    <property type="entry name" value="PROTEIN_KINASE_ATP"/>
    <property type="match status" value="1"/>
</dbReference>
<dbReference type="InterPro" id="IPR020635">
    <property type="entry name" value="Tyr_kinase_cat_dom"/>
</dbReference>
<dbReference type="GO" id="GO:0004714">
    <property type="term" value="F:transmembrane receptor protein tyrosine kinase activity"/>
    <property type="evidence" value="ECO:0007669"/>
    <property type="project" value="TreeGrafter"/>
</dbReference>
<gene>
    <name evidence="4" type="ORF">DEBURN_LOCUS8320</name>
</gene>
<dbReference type="OrthoDB" id="10261027at2759"/>
<dbReference type="Gene3D" id="3.30.200.20">
    <property type="entry name" value="Phosphorylase Kinase, domain 1"/>
    <property type="match status" value="2"/>
</dbReference>
<evidence type="ECO:0000256" key="1">
    <source>
        <dbReference type="ARBA" id="ARBA00004167"/>
    </source>
</evidence>
<evidence type="ECO:0000313" key="5">
    <source>
        <dbReference type="Proteomes" id="UP000789706"/>
    </source>
</evidence>
<dbReference type="InterPro" id="IPR011009">
    <property type="entry name" value="Kinase-like_dom_sf"/>
</dbReference>
<dbReference type="InterPro" id="IPR001245">
    <property type="entry name" value="Ser-Thr/Tyr_kinase_cat_dom"/>
</dbReference>
<evidence type="ECO:0000313" key="4">
    <source>
        <dbReference type="EMBL" id="CAG8575861.1"/>
    </source>
</evidence>
<keyword evidence="5" id="KW-1185">Reference proteome</keyword>
<sequence length="374" mass="43147">MSLPYSKKDLFNIALKCGFVKEFDFNSFENITKIARGGYGTVYRANSTNLEKRVALKSLHENDELFYEKFLRELTNILAVNNHDNIINFYGISIGEREKYINETPIDYIKIYSSAWKNDPNQRPTIENIFDSLKNIKLENIYNEYQDIQLEDNINNLSQASMDVFENIYNEYQDTPLEDNINNQSQASMDAFENIYNEYQDTPLEVNINNQSQASMDVFSRDSISIPSSSTTSNSGNPIIKYNYNDFKNLKNIGKGTFGIIYSATLMNGNINRKVALKSIVVATMDLFFNELKRYSRASSHENIIGFYGISQKDLIMYISQGNREDPIIGTPHDYIKIYQDCWNQFPDQRPNIGKVVQDLECVDLTNILVELTE</sequence>
<dbReference type="PANTHER" id="PTHR24416">
    <property type="entry name" value="TYROSINE-PROTEIN KINASE RECEPTOR"/>
    <property type="match status" value="1"/>
</dbReference>
<protein>
    <submittedName>
        <fullName evidence="4">9601_t:CDS:1</fullName>
    </submittedName>
</protein>
<dbReference type="GO" id="GO:0007169">
    <property type="term" value="P:cell surface receptor protein tyrosine kinase signaling pathway"/>
    <property type="evidence" value="ECO:0007669"/>
    <property type="project" value="TreeGrafter"/>
</dbReference>
<dbReference type="InterPro" id="IPR017441">
    <property type="entry name" value="Protein_kinase_ATP_BS"/>
</dbReference>
<dbReference type="GO" id="GO:0043235">
    <property type="term" value="C:receptor complex"/>
    <property type="evidence" value="ECO:0007669"/>
    <property type="project" value="TreeGrafter"/>
</dbReference>
<dbReference type="Proteomes" id="UP000789706">
    <property type="component" value="Unassembled WGS sequence"/>
</dbReference>